<reference evidence="2 3" key="1">
    <citation type="submission" date="2019-06" db="EMBL/GenBank/DDBJ databases">
        <title>Genome sequence of Rhodobacteraceae bacterium D4M1.</title>
        <authorList>
            <person name="Cao J."/>
        </authorList>
    </citation>
    <scope>NUCLEOTIDE SEQUENCE [LARGE SCALE GENOMIC DNA]</scope>
    <source>
        <strain evidence="2 3">D4M1</strain>
    </source>
</reference>
<dbReference type="EMBL" id="CP040818">
    <property type="protein sequence ID" value="QDL93121.1"/>
    <property type="molecule type" value="Genomic_DNA"/>
</dbReference>
<evidence type="ECO:0000313" key="3">
    <source>
        <dbReference type="Proteomes" id="UP000305888"/>
    </source>
</evidence>
<sequence>MNKPHPYPSAPARFCIAAFTATVFIGSPLQAQDAQMDLPFEVIVSEATEDAAAAHEVAAARADWLEAFAAQDLERMMSFYVADIYSYDLMAAPTENGLAMAFDGEAIWRQNWVAFFEMFEDDLVISIDDLTVYQQGDLATVRGLTRLEGTIVDGPFVDMWTRETNVLRRVNGRWLVLHDHVSVPIDFSTGLALTDLVPDHR</sequence>
<dbReference type="Pfam" id="PF13474">
    <property type="entry name" value="SnoaL_3"/>
    <property type="match status" value="1"/>
</dbReference>
<dbReference type="Gene3D" id="3.10.450.50">
    <property type="match status" value="1"/>
</dbReference>
<proteinExistence type="predicted"/>
<dbReference type="KEGG" id="ppru:FDP22_15805"/>
<dbReference type="SUPFAM" id="SSF54427">
    <property type="entry name" value="NTF2-like"/>
    <property type="match status" value="1"/>
</dbReference>
<organism evidence="2 3">
    <name type="scientific">Paroceanicella profunda</name>
    <dbReference type="NCBI Taxonomy" id="2579971"/>
    <lineage>
        <taxon>Bacteria</taxon>
        <taxon>Pseudomonadati</taxon>
        <taxon>Pseudomonadota</taxon>
        <taxon>Alphaproteobacteria</taxon>
        <taxon>Rhodobacterales</taxon>
        <taxon>Paracoccaceae</taxon>
        <taxon>Paroceanicella</taxon>
    </lineage>
</organism>
<protein>
    <submittedName>
        <fullName evidence="2">DUF4440 domain-containing protein</fullName>
    </submittedName>
</protein>
<dbReference type="Proteomes" id="UP000305888">
    <property type="component" value="Chromosome"/>
</dbReference>
<evidence type="ECO:0000259" key="1">
    <source>
        <dbReference type="Pfam" id="PF13474"/>
    </source>
</evidence>
<feature type="domain" description="SnoaL-like" evidence="1">
    <location>
        <begin position="57"/>
        <end position="185"/>
    </location>
</feature>
<keyword evidence="3" id="KW-1185">Reference proteome</keyword>
<dbReference type="RefSeq" id="WP_138575133.1">
    <property type="nucleotide sequence ID" value="NZ_CP040818.1"/>
</dbReference>
<dbReference type="AlphaFoldDB" id="A0A5B8FI10"/>
<evidence type="ECO:0000313" key="2">
    <source>
        <dbReference type="EMBL" id="QDL93121.1"/>
    </source>
</evidence>
<gene>
    <name evidence="2" type="ORF">FDP22_15805</name>
</gene>
<dbReference type="InterPro" id="IPR037401">
    <property type="entry name" value="SnoaL-like"/>
</dbReference>
<accession>A0A5B8FI10</accession>
<name>A0A5B8FI10_9RHOB</name>
<dbReference type="OrthoDB" id="9812295at2"/>
<dbReference type="InterPro" id="IPR032710">
    <property type="entry name" value="NTF2-like_dom_sf"/>
</dbReference>